<evidence type="ECO:0000256" key="1">
    <source>
        <dbReference type="SAM" id="MobiDB-lite"/>
    </source>
</evidence>
<dbReference type="AlphaFoldDB" id="A0A9N9UYI4"/>
<feature type="region of interest" description="Disordered" evidence="1">
    <location>
        <begin position="1"/>
        <end position="25"/>
    </location>
</feature>
<proteinExistence type="predicted"/>
<gene>
    <name evidence="2" type="ORF">CRHIZ90672A_00007972</name>
</gene>
<evidence type="ECO:0000313" key="2">
    <source>
        <dbReference type="EMBL" id="CAH0015779.1"/>
    </source>
</evidence>
<comment type="caution">
    <text evidence="2">The sequence shown here is derived from an EMBL/GenBank/DDBJ whole genome shotgun (WGS) entry which is preliminary data.</text>
</comment>
<name>A0A9N9UYI4_9HYPO</name>
<protein>
    <submittedName>
        <fullName evidence="2">Uncharacterized protein</fullName>
    </submittedName>
</protein>
<dbReference type="Proteomes" id="UP000696573">
    <property type="component" value="Unassembled WGS sequence"/>
</dbReference>
<reference evidence="2" key="1">
    <citation type="submission" date="2021-10" db="EMBL/GenBank/DDBJ databases">
        <authorList>
            <person name="Piombo E."/>
        </authorList>
    </citation>
    <scope>NUCLEOTIDE SEQUENCE</scope>
</reference>
<organism evidence="2 3">
    <name type="scientific">Clonostachys rhizophaga</name>
    <dbReference type="NCBI Taxonomy" id="160324"/>
    <lineage>
        <taxon>Eukaryota</taxon>
        <taxon>Fungi</taxon>
        <taxon>Dikarya</taxon>
        <taxon>Ascomycota</taxon>
        <taxon>Pezizomycotina</taxon>
        <taxon>Sordariomycetes</taxon>
        <taxon>Hypocreomycetidae</taxon>
        <taxon>Hypocreales</taxon>
        <taxon>Bionectriaceae</taxon>
        <taxon>Clonostachys</taxon>
    </lineage>
</organism>
<dbReference type="OrthoDB" id="10393733at2759"/>
<sequence>MLQTETRQFINHRGSQADPAPHGGVEGKAWVAASADEALIAGHPSSGLRMAYCSLISEIRSSNAANASSMMIMGQAKGRVFVNYRIIHLEDEWKLAIDF</sequence>
<evidence type="ECO:0000313" key="3">
    <source>
        <dbReference type="Proteomes" id="UP000696573"/>
    </source>
</evidence>
<accession>A0A9N9UYI4</accession>
<keyword evidence="3" id="KW-1185">Reference proteome</keyword>
<dbReference type="EMBL" id="CABFNQ020000451">
    <property type="protein sequence ID" value="CAH0015779.1"/>
    <property type="molecule type" value="Genomic_DNA"/>
</dbReference>